<dbReference type="AlphaFoldDB" id="A0RW90"/>
<reference evidence="1 2" key="1">
    <citation type="journal article" date="2006" name="Proc. Natl. Acad. Sci. U.S.A.">
        <title>Genomic analysis of the uncultivated marine crenarchaeote Cenarchaeum symbiosum.</title>
        <authorList>
            <person name="Hallam S.J."/>
            <person name="Konstantinidis K.T."/>
            <person name="Putnam N."/>
            <person name="Schleper C."/>
            <person name="Watanabe Y."/>
            <person name="Sugahara J."/>
            <person name="Preston C."/>
            <person name="de la Torre J."/>
            <person name="Richardson P.M."/>
            <person name="DeLong E.F."/>
        </authorList>
    </citation>
    <scope>NUCLEOTIDE SEQUENCE [LARGE SCALE GENOMIC DNA]</scope>
    <source>
        <strain evidence="2">A</strain>
    </source>
</reference>
<dbReference type="Proteomes" id="UP000000758">
    <property type="component" value="Chromosome"/>
</dbReference>
<dbReference type="STRING" id="414004.CENSYa_0975"/>
<proteinExistence type="predicted"/>
<evidence type="ECO:0000313" key="1">
    <source>
        <dbReference type="EMBL" id="ABK77607.1"/>
    </source>
</evidence>
<dbReference type="KEGG" id="csy:CENSYa_0975"/>
<protein>
    <submittedName>
        <fullName evidence="1">Uncharacterized protein</fullName>
    </submittedName>
</protein>
<gene>
    <name evidence="1" type="ordered locus">CENSYa_0975</name>
</gene>
<dbReference type="EnsemblBacteria" id="ABK77607">
    <property type="protein sequence ID" value="ABK77607"/>
    <property type="gene ID" value="CENSYa_0975"/>
</dbReference>
<sequence length="68" mass="8028">MAQLMENVEKEACMYKTISYESSEYLLDDNTRMVIHLNLNKVSRTSLFDLYGDRIYLCDFDSSMVLYP</sequence>
<dbReference type="HOGENOM" id="CLU_2783863_0_0_2"/>
<name>A0RW90_CENSY</name>
<dbReference type="EMBL" id="DP000238">
    <property type="protein sequence ID" value="ABK77607.1"/>
    <property type="molecule type" value="Genomic_DNA"/>
</dbReference>
<evidence type="ECO:0000313" key="2">
    <source>
        <dbReference type="Proteomes" id="UP000000758"/>
    </source>
</evidence>
<accession>A0RW90</accession>
<organism evidence="1 2">
    <name type="scientific">Cenarchaeum symbiosum (strain A)</name>
    <dbReference type="NCBI Taxonomy" id="414004"/>
    <lineage>
        <taxon>Archaea</taxon>
        <taxon>Nitrososphaerota</taxon>
        <taxon>Candidatus Cenarchaeales</taxon>
        <taxon>Candidatus Cenarchaeaceae</taxon>
        <taxon>Candidatus Cenarchaeum</taxon>
    </lineage>
</organism>
<keyword evidence="2" id="KW-1185">Reference proteome</keyword>